<dbReference type="InterPro" id="IPR029063">
    <property type="entry name" value="SAM-dependent_MTases_sf"/>
</dbReference>
<evidence type="ECO:0000256" key="3">
    <source>
        <dbReference type="ARBA" id="ARBA00022603"/>
    </source>
</evidence>
<feature type="binding site" evidence="6">
    <location>
        <position position="79"/>
    </location>
    <ligand>
        <name>S-adenosyl-L-methionine</name>
        <dbReference type="ChEBI" id="CHEBI:59789"/>
    </ligand>
</feature>
<proteinExistence type="inferred from homology"/>
<dbReference type="RefSeq" id="WP_083052806.1">
    <property type="nucleotide sequence ID" value="NZ_CAXXQO010000003.1"/>
</dbReference>
<dbReference type="SUPFAM" id="SSF53335">
    <property type="entry name" value="S-adenosyl-L-methionine-dependent methyltransferases"/>
    <property type="match status" value="1"/>
</dbReference>
<comment type="function">
    <text evidence="6">Specifically methylates the N7 position of a guanine in 16S rRNA.</text>
</comment>
<evidence type="ECO:0000256" key="4">
    <source>
        <dbReference type="ARBA" id="ARBA00022679"/>
    </source>
</evidence>
<feature type="binding site" evidence="6">
    <location>
        <begin position="124"/>
        <end position="125"/>
    </location>
    <ligand>
        <name>S-adenosyl-L-methionine</name>
        <dbReference type="ChEBI" id="CHEBI:59789"/>
    </ligand>
</feature>
<feature type="binding site" evidence="6">
    <location>
        <position position="144"/>
    </location>
    <ligand>
        <name>S-adenosyl-L-methionine</name>
        <dbReference type="ChEBI" id="CHEBI:59789"/>
    </ligand>
</feature>
<evidence type="ECO:0000256" key="6">
    <source>
        <dbReference type="HAMAP-Rule" id="MF_00074"/>
    </source>
</evidence>
<keyword evidence="4 6" id="KW-0808">Transferase</keyword>
<comment type="caution">
    <text evidence="6">Lacks conserved residue(s) required for the propagation of feature annotation.</text>
</comment>
<evidence type="ECO:0000256" key="2">
    <source>
        <dbReference type="ARBA" id="ARBA00022552"/>
    </source>
</evidence>
<evidence type="ECO:0000313" key="7">
    <source>
        <dbReference type="EMBL" id="ORC31115.1"/>
    </source>
</evidence>
<evidence type="ECO:0000313" key="8">
    <source>
        <dbReference type="Proteomes" id="UP000192343"/>
    </source>
</evidence>
<dbReference type="Proteomes" id="UP000192343">
    <property type="component" value="Unassembled WGS sequence"/>
</dbReference>
<feature type="binding site" evidence="6">
    <location>
        <begin position="102"/>
        <end position="104"/>
    </location>
    <ligand>
        <name>S-adenosyl-L-methionine</name>
        <dbReference type="ChEBI" id="CHEBI:59789"/>
    </ligand>
</feature>
<dbReference type="PANTHER" id="PTHR31760">
    <property type="entry name" value="S-ADENOSYL-L-METHIONINE-DEPENDENT METHYLTRANSFERASES SUPERFAMILY PROTEIN"/>
    <property type="match status" value="1"/>
</dbReference>
<sequence length="214" mass="24008">MDHRELLAEGLVSLGLEYREEELEALLAYIRELLFWNRRFNLIRSQESELVRRHIIDALAAVPIIRRSVDRKARFADVGSGAGIPGIPLAIFLPEAELLLIERSGKRAGFLRSALVAAGLARRSEVIHSDVRSCGVEADAVVMRAFKPLPEALPLVLPLMRPGGSLFAFHGRRETIQKELEDPLVREFHWILHSLPPGPEGEERHLLQGSYNST</sequence>
<dbReference type="GO" id="GO:0070043">
    <property type="term" value="F:rRNA (guanine-N7-)-methyltransferase activity"/>
    <property type="evidence" value="ECO:0007669"/>
    <property type="project" value="UniProtKB-UniRule"/>
</dbReference>
<keyword evidence="1 6" id="KW-0963">Cytoplasm</keyword>
<dbReference type="OrthoDB" id="9808773at2"/>
<protein>
    <recommendedName>
        <fullName evidence="6">Ribosomal RNA small subunit methyltransferase G</fullName>
        <ecNumber evidence="6">2.1.1.-</ecNumber>
    </recommendedName>
    <alternativeName>
        <fullName evidence="6">16S rRNA 7-methylguanosine methyltransferase</fullName>
        <shortName evidence="6">16S rRNA m7G methyltransferase</shortName>
    </alternativeName>
</protein>
<evidence type="ECO:0000256" key="5">
    <source>
        <dbReference type="ARBA" id="ARBA00022691"/>
    </source>
</evidence>
<dbReference type="NCBIfam" id="TIGR00138">
    <property type="entry name" value="rsmG_gidB"/>
    <property type="match status" value="1"/>
</dbReference>
<dbReference type="AlphaFoldDB" id="A0A1Y1RUW4"/>
<dbReference type="EC" id="2.1.1.-" evidence="6"/>
<gene>
    <name evidence="6" type="primary">rsmG</name>
    <name evidence="7" type="ORF">B4O97_17505</name>
</gene>
<reference evidence="7 8" key="1">
    <citation type="submission" date="2017-03" db="EMBL/GenBank/DDBJ databases">
        <title>Draft Genome sequence of Marispirochaeta sp. strain JC444.</title>
        <authorList>
            <person name="Shivani Y."/>
            <person name="Subhash Y."/>
            <person name="Sasikala C."/>
            <person name="Ramana C."/>
        </authorList>
    </citation>
    <scope>NUCLEOTIDE SEQUENCE [LARGE SCALE GENOMIC DNA]</scope>
    <source>
        <strain evidence="7 8">JC444</strain>
    </source>
</reference>
<keyword evidence="5 6" id="KW-0949">S-adenosyl-L-methionine</keyword>
<evidence type="ECO:0000256" key="1">
    <source>
        <dbReference type="ARBA" id="ARBA00022490"/>
    </source>
</evidence>
<keyword evidence="8" id="KW-1185">Reference proteome</keyword>
<comment type="caution">
    <text evidence="7">The sequence shown here is derived from an EMBL/GenBank/DDBJ whole genome shotgun (WGS) entry which is preliminary data.</text>
</comment>
<keyword evidence="3 6" id="KW-0489">Methyltransferase</keyword>
<dbReference type="PANTHER" id="PTHR31760:SF0">
    <property type="entry name" value="S-ADENOSYL-L-METHIONINE-DEPENDENT METHYLTRANSFERASES SUPERFAMILY PROTEIN"/>
    <property type="match status" value="1"/>
</dbReference>
<dbReference type="GO" id="GO:0005829">
    <property type="term" value="C:cytosol"/>
    <property type="evidence" value="ECO:0007669"/>
    <property type="project" value="TreeGrafter"/>
</dbReference>
<accession>A0A1Y1RUW4</accession>
<dbReference type="EMBL" id="MWQY01000027">
    <property type="protein sequence ID" value="ORC31115.1"/>
    <property type="molecule type" value="Genomic_DNA"/>
</dbReference>
<keyword evidence="2 6" id="KW-0698">rRNA processing</keyword>
<organism evidence="7 8">
    <name type="scientific">Marispirochaeta aestuarii</name>
    <dbReference type="NCBI Taxonomy" id="1963862"/>
    <lineage>
        <taxon>Bacteria</taxon>
        <taxon>Pseudomonadati</taxon>
        <taxon>Spirochaetota</taxon>
        <taxon>Spirochaetia</taxon>
        <taxon>Spirochaetales</taxon>
        <taxon>Spirochaetaceae</taxon>
        <taxon>Marispirochaeta</taxon>
    </lineage>
</organism>
<dbReference type="Pfam" id="PF02527">
    <property type="entry name" value="GidB"/>
    <property type="match status" value="1"/>
</dbReference>
<comment type="similarity">
    <text evidence="6">Belongs to the methyltransferase superfamily. RNA methyltransferase RsmG family.</text>
</comment>
<comment type="subcellular location">
    <subcellularLocation>
        <location evidence="6">Cytoplasm</location>
    </subcellularLocation>
</comment>
<dbReference type="STRING" id="1963862.B4O97_17505"/>
<name>A0A1Y1RUW4_9SPIO</name>
<dbReference type="Gene3D" id="3.40.50.150">
    <property type="entry name" value="Vaccinia Virus protein VP39"/>
    <property type="match status" value="1"/>
</dbReference>
<dbReference type="PIRSF" id="PIRSF003078">
    <property type="entry name" value="GidB"/>
    <property type="match status" value="1"/>
</dbReference>
<dbReference type="HAMAP" id="MF_00074">
    <property type="entry name" value="16SrRNA_methyltr_G"/>
    <property type="match status" value="1"/>
</dbReference>
<dbReference type="InterPro" id="IPR003682">
    <property type="entry name" value="rRNA_ssu_MeTfrase_G"/>
</dbReference>
<dbReference type="CDD" id="cd02440">
    <property type="entry name" value="AdoMet_MTases"/>
    <property type="match status" value="1"/>
</dbReference>